<dbReference type="InterPro" id="IPR003675">
    <property type="entry name" value="Rce1/LyrA-like_dom"/>
</dbReference>
<dbReference type="Proteomes" id="UP000836597">
    <property type="component" value="Chromosome"/>
</dbReference>
<dbReference type="GO" id="GO:0080120">
    <property type="term" value="P:CAAX-box protein maturation"/>
    <property type="evidence" value="ECO:0007669"/>
    <property type="project" value="UniProtKB-ARBA"/>
</dbReference>
<reference evidence="3" key="2">
    <citation type="submission" date="2020-01" db="EMBL/GenBank/DDBJ databases">
        <authorList>
            <person name="Hornung B."/>
        </authorList>
    </citation>
    <scope>NUCLEOTIDE SEQUENCE</scope>
    <source>
        <strain evidence="3">PacBioINE</strain>
    </source>
</reference>
<dbReference type="AlphaFoldDB" id="A0A8S0XC54"/>
<feature type="transmembrane region" description="Helical" evidence="1">
    <location>
        <begin position="105"/>
        <end position="128"/>
    </location>
</feature>
<evidence type="ECO:0000313" key="5">
    <source>
        <dbReference type="Proteomes" id="UP001071230"/>
    </source>
</evidence>
<dbReference type="EMBL" id="LR746496">
    <property type="protein sequence ID" value="CAA7602036.1"/>
    <property type="molecule type" value="Genomic_DNA"/>
</dbReference>
<feature type="transmembrane region" description="Helical" evidence="1">
    <location>
        <begin position="174"/>
        <end position="195"/>
    </location>
</feature>
<dbReference type="PANTHER" id="PTHR36435">
    <property type="entry name" value="SLR1288 PROTEIN"/>
    <property type="match status" value="1"/>
</dbReference>
<dbReference type="KEGG" id="aacx:DEACI_2708"/>
<evidence type="ECO:0000313" key="3">
    <source>
        <dbReference type="EMBL" id="CAA7602036.1"/>
    </source>
</evidence>
<gene>
    <name evidence="4" type="ORF">DEACI_2596</name>
    <name evidence="3" type="ORF">DEACI_2708</name>
</gene>
<keyword evidence="3" id="KW-0645">Protease</keyword>
<dbReference type="GO" id="GO:0004175">
    <property type="term" value="F:endopeptidase activity"/>
    <property type="evidence" value="ECO:0007669"/>
    <property type="project" value="UniProtKB-ARBA"/>
</dbReference>
<feature type="transmembrane region" description="Helical" evidence="1">
    <location>
        <begin position="201"/>
        <end position="220"/>
    </location>
</feature>
<proteinExistence type="predicted"/>
<keyword evidence="1" id="KW-1133">Transmembrane helix</keyword>
<keyword evidence="1" id="KW-0812">Transmembrane</keyword>
<dbReference type="InterPro" id="IPR052710">
    <property type="entry name" value="CAAX_protease"/>
</dbReference>
<keyword evidence="5" id="KW-1185">Reference proteome</keyword>
<feature type="transmembrane region" description="Helical" evidence="1">
    <location>
        <begin position="66"/>
        <end position="84"/>
    </location>
</feature>
<keyword evidence="3" id="KW-0378">Hydrolase</keyword>
<dbReference type="GO" id="GO:0006508">
    <property type="term" value="P:proteolysis"/>
    <property type="evidence" value="ECO:0007669"/>
    <property type="project" value="UniProtKB-KW"/>
</dbReference>
<dbReference type="Pfam" id="PF02517">
    <property type="entry name" value="Rce1-like"/>
    <property type="match status" value="1"/>
</dbReference>
<evidence type="ECO:0000259" key="2">
    <source>
        <dbReference type="Pfam" id="PF02517"/>
    </source>
</evidence>
<evidence type="ECO:0000313" key="4">
    <source>
        <dbReference type="EMBL" id="CEJ08121.1"/>
    </source>
</evidence>
<organism evidence="3">
    <name type="scientific">Acididesulfobacillus acetoxydans</name>
    <dbReference type="NCBI Taxonomy" id="1561005"/>
    <lineage>
        <taxon>Bacteria</taxon>
        <taxon>Bacillati</taxon>
        <taxon>Bacillota</taxon>
        <taxon>Clostridia</taxon>
        <taxon>Eubacteriales</taxon>
        <taxon>Peptococcaceae</taxon>
        <taxon>Acididesulfobacillus</taxon>
    </lineage>
</organism>
<name>A0A8S0XC54_9FIRM</name>
<evidence type="ECO:0000256" key="1">
    <source>
        <dbReference type="SAM" id="Phobius"/>
    </source>
</evidence>
<sequence length="249" mass="27740">MLSPRIWRKGVLGMDEPETVVPVVRVRRLGWRDLGIVILGIIVIYAVLGGLTFWLSARWKNEQVLVYANGFATQASFLGLICFLKRVRHWTWADLGWRRVAVKPLLGRIVGLYIFAWVINVAYAVVIYKYGISLPKKDVYTVLLTHVSALTLLLNVLLAAVLAPMIEETLFRGIIFSSLKSYFGPGTAAVLSAALFSGLHLQLVGFIPRFVLGLMLAYLYSKNRSLYPSMVFHSLNNLVATLLMAGITG</sequence>
<feature type="transmembrane region" description="Helical" evidence="1">
    <location>
        <begin position="34"/>
        <end position="54"/>
    </location>
</feature>
<keyword evidence="1" id="KW-0472">Membrane</keyword>
<dbReference type="Proteomes" id="UP001071230">
    <property type="component" value="Unassembled WGS sequence"/>
</dbReference>
<dbReference type="PANTHER" id="PTHR36435:SF1">
    <property type="entry name" value="CAAX AMINO TERMINAL PROTEASE FAMILY PROTEIN"/>
    <property type="match status" value="1"/>
</dbReference>
<reference evidence="4" key="1">
    <citation type="submission" date="2014-11" db="EMBL/GenBank/DDBJ databases">
        <authorList>
            <person name="Hornung B.V."/>
        </authorList>
    </citation>
    <scope>NUCLEOTIDE SEQUENCE</scope>
    <source>
        <strain evidence="4">INE</strain>
    </source>
</reference>
<feature type="domain" description="CAAX prenyl protease 2/Lysostaphin resistance protein A-like" evidence="2">
    <location>
        <begin position="151"/>
        <end position="239"/>
    </location>
</feature>
<dbReference type="EMBL" id="CDGJ01000078">
    <property type="protein sequence ID" value="CEJ08121.1"/>
    <property type="molecule type" value="Genomic_DNA"/>
</dbReference>
<protein>
    <submittedName>
        <fullName evidence="4">Abortive infection protein</fullName>
    </submittedName>
    <submittedName>
        <fullName evidence="3">CAAX protease self-immunity</fullName>
    </submittedName>
</protein>
<feature type="transmembrane region" description="Helical" evidence="1">
    <location>
        <begin position="140"/>
        <end position="162"/>
    </location>
</feature>
<accession>A0A8S0XC54</accession>